<name>A0A1H8SQZ8_9ACTN</name>
<accession>A0A1H8SQZ8</accession>
<dbReference type="RefSeq" id="WP_075018078.1">
    <property type="nucleotide sequence ID" value="NZ_FODD01000045.1"/>
</dbReference>
<evidence type="ECO:0008006" key="4">
    <source>
        <dbReference type="Google" id="ProtNLM"/>
    </source>
</evidence>
<dbReference type="Proteomes" id="UP000181951">
    <property type="component" value="Unassembled WGS sequence"/>
</dbReference>
<dbReference type="AlphaFoldDB" id="A0A1H8SQZ8"/>
<dbReference type="EMBL" id="FODD01000045">
    <property type="protein sequence ID" value="SEO81142.1"/>
    <property type="molecule type" value="Genomic_DNA"/>
</dbReference>
<gene>
    <name evidence="2" type="ORF">SAMN05216267_10457</name>
</gene>
<organism evidence="2 3">
    <name type="scientific">Actinacidiphila rubida</name>
    <dbReference type="NCBI Taxonomy" id="310780"/>
    <lineage>
        <taxon>Bacteria</taxon>
        <taxon>Bacillati</taxon>
        <taxon>Actinomycetota</taxon>
        <taxon>Actinomycetes</taxon>
        <taxon>Kitasatosporales</taxon>
        <taxon>Streptomycetaceae</taxon>
        <taxon>Actinacidiphila</taxon>
    </lineage>
</organism>
<dbReference type="OrthoDB" id="5244574at2"/>
<evidence type="ECO:0000256" key="1">
    <source>
        <dbReference type="SAM" id="MobiDB-lite"/>
    </source>
</evidence>
<protein>
    <recommendedName>
        <fullName evidence="4">DUF1059 domain-containing protein</fullName>
    </recommendedName>
</protein>
<sequence>MTLTLTCRSCREDITGEDEDALVAAAQAHHDTVHGADRSRHHRPGDGPHTPTRDGILARLHLHQRRHGGAQPPEEAQS</sequence>
<keyword evidence="3" id="KW-1185">Reference proteome</keyword>
<feature type="region of interest" description="Disordered" evidence="1">
    <location>
        <begin position="31"/>
        <end position="54"/>
    </location>
</feature>
<proteinExistence type="predicted"/>
<evidence type="ECO:0000313" key="3">
    <source>
        <dbReference type="Proteomes" id="UP000181951"/>
    </source>
</evidence>
<reference evidence="2 3" key="1">
    <citation type="submission" date="2016-10" db="EMBL/GenBank/DDBJ databases">
        <authorList>
            <person name="de Groot N.N."/>
        </authorList>
    </citation>
    <scope>NUCLEOTIDE SEQUENCE [LARGE SCALE GENOMIC DNA]</scope>
    <source>
        <strain evidence="2 3">CGMCC 4.2026</strain>
    </source>
</reference>
<evidence type="ECO:0000313" key="2">
    <source>
        <dbReference type="EMBL" id="SEO81142.1"/>
    </source>
</evidence>